<sequence length="343" mass="37372">MTLPIHQLLGTKLNIIQAPMAGVQNWELAVAVSNAGGLGSIPCGMLTTEQVVAEIELFSAHSDKPYNLNFFCHEMEPIDQKSLAHWQLLLKNYYNDLGAEKPKSFRGLRYPFDAEMADRIEPFKPPIISFHFGLPSPELIERIKSWGTVILSSATTIEEGIWLEKHGADIIIAQGVEAGGHRAMFLTTDIKSQMPVVELVNALKSHVSVPIVAAGGIGSKQDIRKLVELGSCGVQLGTAFLLCDEAKTSEVHKAAIKSHNQITAITNVFTGRPARGIQNKVMTDLGYMTDEAPKFPYASIAMAPLRAEAESQFSGDFTPLWAGTNRRACEEISASDLLKALTS</sequence>
<dbReference type="InterPro" id="IPR004136">
    <property type="entry name" value="NMO"/>
</dbReference>
<evidence type="ECO:0000256" key="4">
    <source>
        <dbReference type="ARBA" id="ARBA00022630"/>
    </source>
</evidence>
<comment type="cofactor">
    <cofactor evidence="1">
        <name>FMN</name>
        <dbReference type="ChEBI" id="CHEBI:58210"/>
    </cofactor>
</comment>
<keyword evidence="6" id="KW-0547">Nucleotide-binding</keyword>
<evidence type="ECO:0000256" key="3">
    <source>
        <dbReference type="ARBA" id="ARBA00022575"/>
    </source>
</evidence>
<dbReference type="AlphaFoldDB" id="A0A6L8LRI3"/>
<evidence type="ECO:0000256" key="1">
    <source>
        <dbReference type="ARBA" id="ARBA00001917"/>
    </source>
</evidence>
<dbReference type="GO" id="GO:0051213">
    <property type="term" value="F:dioxygenase activity"/>
    <property type="evidence" value="ECO:0007669"/>
    <property type="project" value="UniProtKB-KW"/>
</dbReference>
<dbReference type="Pfam" id="PF03060">
    <property type="entry name" value="NMO"/>
    <property type="match status" value="1"/>
</dbReference>
<name>A0A6L8LRI3_9VIBR</name>
<reference evidence="12 13" key="1">
    <citation type="submission" date="2020-01" db="EMBL/GenBank/DDBJ databases">
        <title>Draft Genome Sequence of Vibrio sp. strain OCN044, Isolated from a Healthy Coral at Palmyra Atoll.</title>
        <authorList>
            <person name="Videau P."/>
            <person name="Loughran R."/>
            <person name="Esquivel A."/>
            <person name="Deadmond M."/>
            <person name="Paddock B.E."/>
            <person name="Saw J.H."/>
            <person name="Ushijima B."/>
        </authorList>
    </citation>
    <scope>NUCLEOTIDE SEQUENCE [LARGE SCALE GENOMIC DNA]</scope>
    <source>
        <strain evidence="12 13">OCN044</strain>
    </source>
</reference>
<dbReference type="GO" id="GO:0000166">
    <property type="term" value="F:nucleotide binding"/>
    <property type="evidence" value="ECO:0007669"/>
    <property type="project" value="UniProtKB-KW"/>
</dbReference>
<accession>A0A6L8LRI3</accession>
<dbReference type="GO" id="GO:0018580">
    <property type="term" value="F:nitronate monooxygenase activity"/>
    <property type="evidence" value="ECO:0007669"/>
    <property type="project" value="InterPro"/>
</dbReference>
<keyword evidence="8" id="KW-0503">Monooxygenase</keyword>
<dbReference type="CDD" id="cd04730">
    <property type="entry name" value="NPD_like"/>
    <property type="match status" value="1"/>
</dbReference>
<dbReference type="GO" id="GO:0009636">
    <property type="term" value="P:response to toxic substance"/>
    <property type="evidence" value="ECO:0007669"/>
    <property type="project" value="UniProtKB-KW"/>
</dbReference>
<keyword evidence="4" id="KW-0285">Flavoprotein</keyword>
<proteinExistence type="inferred from homology"/>
<keyword evidence="7" id="KW-0560">Oxidoreductase</keyword>
<evidence type="ECO:0000313" key="13">
    <source>
        <dbReference type="Proteomes" id="UP000478571"/>
    </source>
</evidence>
<dbReference type="PANTHER" id="PTHR42747:SF3">
    <property type="entry name" value="NITRONATE MONOOXYGENASE-RELATED"/>
    <property type="match status" value="1"/>
</dbReference>
<keyword evidence="5" id="KW-0288">FMN</keyword>
<dbReference type="EMBL" id="WWEU01000001">
    <property type="protein sequence ID" value="MYM58667.1"/>
    <property type="molecule type" value="Genomic_DNA"/>
</dbReference>
<organism evidence="12 13">
    <name type="scientific">Vibrio tetraodonis subsp. pristinus</name>
    <dbReference type="NCBI Taxonomy" id="2695891"/>
    <lineage>
        <taxon>Bacteria</taxon>
        <taxon>Pseudomonadati</taxon>
        <taxon>Pseudomonadota</taxon>
        <taxon>Gammaproteobacteria</taxon>
        <taxon>Vibrionales</taxon>
        <taxon>Vibrionaceae</taxon>
        <taxon>Vibrio</taxon>
    </lineage>
</organism>
<dbReference type="SUPFAM" id="SSF51412">
    <property type="entry name" value="Inosine monophosphate dehydrogenase (IMPDH)"/>
    <property type="match status" value="1"/>
</dbReference>
<dbReference type="Gene3D" id="3.20.20.70">
    <property type="entry name" value="Aldolase class I"/>
    <property type="match status" value="1"/>
</dbReference>
<evidence type="ECO:0000256" key="9">
    <source>
        <dbReference type="ARBA" id="ARBA00031155"/>
    </source>
</evidence>
<protein>
    <recommendedName>
        <fullName evidence="11">Nitronate monooxygenase</fullName>
    </recommendedName>
    <alternativeName>
        <fullName evidence="9">Propionate 3-nitronate monooxygenase</fullName>
    </alternativeName>
</protein>
<dbReference type="PANTHER" id="PTHR42747">
    <property type="entry name" value="NITRONATE MONOOXYGENASE-RELATED"/>
    <property type="match status" value="1"/>
</dbReference>
<comment type="catalytic activity">
    <reaction evidence="10">
        <text>3 propionate 3-nitronate + 3 O2 + H2O = 3 3-oxopropanoate + 2 nitrate + nitrite + H2O2 + 3 H(+)</text>
        <dbReference type="Rhea" id="RHEA:57332"/>
        <dbReference type="ChEBI" id="CHEBI:15377"/>
        <dbReference type="ChEBI" id="CHEBI:15378"/>
        <dbReference type="ChEBI" id="CHEBI:15379"/>
        <dbReference type="ChEBI" id="CHEBI:16240"/>
        <dbReference type="ChEBI" id="CHEBI:16301"/>
        <dbReference type="ChEBI" id="CHEBI:17632"/>
        <dbReference type="ChEBI" id="CHEBI:33190"/>
        <dbReference type="ChEBI" id="CHEBI:136067"/>
    </reaction>
</comment>
<evidence type="ECO:0000256" key="7">
    <source>
        <dbReference type="ARBA" id="ARBA00023002"/>
    </source>
</evidence>
<keyword evidence="3" id="KW-0216">Detoxification</keyword>
<dbReference type="Proteomes" id="UP000478571">
    <property type="component" value="Unassembled WGS sequence"/>
</dbReference>
<evidence type="ECO:0000256" key="11">
    <source>
        <dbReference type="ARBA" id="ARBA00067136"/>
    </source>
</evidence>
<comment type="caution">
    <text evidence="12">The sequence shown here is derived from an EMBL/GenBank/DDBJ whole genome shotgun (WGS) entry which is preliminary data.</text>
</comment>
<keyword evidence="12" id="KW-0223">Dioxygenase</keyword>
<evidence type="ECO:0000256" key="6">
    <source>
        <dbReference type="ARBA" id="ARBA00022741"/>
    </source>
</evidence>
<dbReference type="InterPro" id="IPR013785">
    <property type="entry name" value="Aldolase_TIM"/>
</dbReference>
<evidence type="ECO:0000256" key="5">
    <source>
        <dbReference type="ARBA" id="ARBA00022643"/>
    </source>
</evidence>
<evidence type="ECO:0000256" key="2">
    <source>
        <dbReference type="ARBA" id="ARBA00009881"/>
    </source>
</evidence>
<evidence type="ECO:0000313" key="12">
    <source>
        <dbReference type="EMBL" id="MYM58667.1"/>
    </source>
</evidence>
<dbReference type="RefSeq" id="WP_160927689.1">
    <property type="nucleotide sequence ID" value="NZ_WWEU01000001.1"/>
</dbReference>
<dbReference type="FunFam" id="3.20.20.70:FF:000154">
    <property type="entry name" value="Probable nitronate monooxygenase"/>
    <property type="match status" value="1"/>
</dbReference>
<comment type="similarity">
    <text evidence="2">Belongs to the nitronate monooxygenase family. NMO class I subfamily.</text>
</comment>
<keyword evidence="13" id="KW-1185">Reference proteome</keyword>
<evidence type="ECO:0000256" key="8">
    <source>
        <dbReference type="ARBA" id="ARBA00023033"/>
    </source>
</evidence>
<evidence type="ECO:0000256" key="10">
    <source>
        <dbReference type="ARBA" id="ARBA00049401"/>
    </source>
</evidence>
<gene>
    <name evidence="12" type="ORF">GTG28_05480</name>
</gene>